<evidence type="ECO:0008006" key="4">
    <source>
        <dbReference type="Google" id="ProtNLM"/>
    </source>
</evidence>
<dbReference type="OrthoDB" id="8703681at2"/>
<evidence type="ECO:0000256" key="1">
    <source>
        <dbReference type="SAM" id="SignalP"/>
    </source>
</evidence>
<feature type="chain" id="PRO_5012884468" description="DUF4189 domain-containing protein" evidence="1">
    <location>
        <begin position="27"/>
        <end position="138"/>
    </location>
</feature>
<proteinExistence type="predicted"/>
<name>A0A1M7QXZ2_9BURK</name>
<feature type="signal peptide" evidence="1">
    <location>
        <begin position="1"/>
        <end position="26"/>
    </location>
</feature>
<dbReference type="RefSeq" id="WP_072787023.1">
    <property type="nucleotide sequence ID" value="NZ_FRCX01000008.1"/>
</dbReference>
<keyword evidence="1" id="KW-0732">Signal</keyword>
<keyword evidence="3" id="KW-1185">Reference proteome</keyword>
<dbReference type="AlphaFoldDB" id="A0A1M7QXZ2"/>
<protein>
    <recommendedName>
        <fullName evidence="4">DUF4189 domain-containing protein</fullName>
    </recommendedName>
</protein>
<dbReference type="PROSITE" id="PS51257">
    <property type="entry name" value="PROKAR_LIPOPROTEIN"/>
    <property type="match status" value="1"/>
</dbReference>
<dbReference type="STRING" id="551987.SAMN05192549_108250"/>
<dbReference type="EMBL" id="FRCX01000008">
    <property type="protein sequence ID" value="SHN36993.1"/>
    <property type="molecule type" value="Genomic_DNA"/>
</dbReference>
<reference evidence="3" key="1">
    <citation type="submission" date="2016-11" db="EMBL/GenBank/DDBJ databases">
        <authorList>
            <person name="Varghese N."/>
            <person name="Submissions S."/>
        </authorList>
    </citation>
    <scope>NUCLEOTIDE SEQUENCE [LARGE SCALE GENOMIC DNA]</scope>
    <source>
        <strain evidence="3">Sac-22</strain>
    </source>
</reference>
<organism evidence="2 3">
    <name type="scientific">Duganella sacchari</name>
    <dbReference type="NCBI Taxonomy" id="551987"/>
    <lineage>
        <taxon>Bacteria</taxon>
        <taxon>Pseudomonadati</taxon>
        <taxon>Pseudomonadota</taxon>
        <taxon>Betaproteobacteria</taxon>
        <taxon>Burkholderiales</taxon>
        <taxon>Oxalobacteraceae</taxon>
        <taxon>Telluria group</taxon>
        <taxon>Duganella</taxon>
    </lineage>
</organism>
<dbReference type="Proteomes" id="UP000184339">
    <property type="component" value="Unassembled WGS sequence"/>
</dbReference>
<evidence type="ECO:0000313" key="2">
    <source>
        <dbReference type="EMBL" id="SHN36993.1"/>
    </source>
</evidence>
<accession>A0A1M7QXZ2</accession>
<sequence length="138" mass="14602">MKTLFRLRSLRLATASLFVLTACAVAQPPAPDTTVSLWQKIQSANTNLSCDNSSQCHTLGVGAKACGGPENYIAWSSKNSDGSQLKALVEQHAAARRADDAREHMMSTCSVISDPGASCNAGQCVLNSRPLLNPPNSQ</sequence>
<gene>
    <name evidence="2" type="ORF">SAMN05192549_108250</name>
</gene>
<evidence type="ECO:0000313" key="3">
    <source>
        <dbReference type="Proteomes" id="UP000184339"/>
    </source>
</evidence>